<accession>A0A9X2JEZ2</accession>
<feature type="domain" description="HMA" evidence="3">
    <location>
        <begin position="34"/>
        <end position="98"/>
    </location>
</feature>
<proteinExistence type="predicted"/>
<dbReference type="PANTHER" id="PTHR22814:SF287">
    <property type="entry name" value="COPPER TRANSPORT PROTEIN ATX1"/>
    <property type="match status" value="1"/>
</dbReference>
<evidence type="ECO:0000313" key="5">
    <source>
        <dbReference type="Proteomes" id="UP001155241"/>
    </source>
</evidence>
<dbReference type="InterPro" id="IPR036163">
    <property type="entry name" value="HMA_dom_sf"/>
</dbReference>
<feature type="chain" id="PRO_5040903121" evidence="2">
    <location>
        <begin position="25"/>
        <end position="231"/>
    </location>
</feature>
<evidence type="ECO:0000313" key="4">
    <source>
        <dbReference type="EMBL" id="MCO6042717.1"/>
    </source>
</evidence>
<dbReference type="EMBL" id="JAMXLR010000006">
    <property type="protein sequence ID" value="MCO6042717.1"/>
    <property type="molecule type" value="Genomic_DNA"/>
</dbReference>
<keyword evidence="2" id="KW-0732">Signal</keyword>
<dbReference type="CDD" id="cd00371">
    <property type="entry name" value="HMA"/>
    <property type="match status" value="2"/>
</dbReference>
<gene>
    <name evidence="4" type="ORF">NG895_02245</name>
</gene>
<protein>
    <submittedName>
        <fullName evidence="4">Cation transporter</fullName>
    </submittedName>
</protein>
<name>A0A9X2JEZ2_9BACT</name>
<comment type="caution">
    <text evidence="4">The sequence shown here is derived from an EMBL/GenBank/DDBJ whole genome shotgun (WGS) entry which is preliminary data.</text>
</comment>
<dbReference type="InterPro" id="IPR006121">
    <property type="entry name" value="HMA_dom"/>
</dbReference>
<dbReference type="PANTHER" id="PTHR22814">
    <property type="entry name" value="COPPER TRANSPORT PROTEIN ATOX1-RELATED"/>
    <property type="match status" value="1"/>
</dbReference>
<dbReference type="Proteomes" id="UP001155241">
    <property type="component" value="Unassembled WGS sequence"/>
</dbReference>
<dbReference type="GO" id="GO:0046872">
    <property type="term" value="F:metal ion binding"/>
    <property type="evidence" value="ECO:0007669"/>
    <property type="project" value="UniProtKB-KW"/>
</dbReference>
<organism evidence="4 5">
    <name type="scientific">Aeoliella straminimaris</name>
    <dbReference type="NCBI Taxonomy" id="2954799"/>
    <lineage>
        <taxon>Bacteria</taxon>
        <taxon>Pseudomonadati</taxon>
        <taxon>Planctomycetota</taxon>
        <taxon>Planctomycetia</taxon>
        <taxon>Pirellulales</taxon>
        <taxon>Lacipirellulaceae</taxon>
        <taxon>Aeoliella</taxon>
    </lineage>
</organism>
<keyword evidence="5" id="KW-1185">Reference proteome</keyword>
<reference evidence="4" key="1">
    <citation type="submission" date="2022-06" db="EMBL/GenBank/DDBJ databases">
        <title>Aeoliella straminimaris, a novel planctomycete from sediments.</title>
        <authorList>
            <person name="Vitorino I.R."/>
            <person name="Lage O.M."/>
        </authorList>
    </citation>
    <scope>NUCLEOTIDE SEQUENCE</scope>
    <source>
        <strain evidence="4">ICT_H6.2</strain>
    </source>
</reference>
<dbReference type="RefSeq" id="WP_252850812.1">
    <property type="nucleotide sequence ID" value="NZ_JAMXLR010000006.1"/>
</dbReference>
<dbReference type="SUPFAM" id="SSF55008">
    <property type="entry name" value="HMA, heavy metal-associated domain"/>
    <property type="match status" value="2"/>
</dbReference>
<dbReference type="Gene3D" id="3.30.70.100">
    <property type="match status" value="2"/>
</dbReference>
<feature type="domain" description="HMA" evidence="3">
    <location>
        <begin position="129"/>
        <end position="196"/>
    </location>
</feature>
<dbReference type="Pfam" id="PF00403">
    <property type="entry name" value="HMA"/>
    <property type="match status" value="2"/>
</dbReference>
<evidence type="ECO:0000256" key="2">
    <source>
        <dbReference type="SAM" id="SignalP"/>
    </source>
</evidence>
<keyword evidence="1" id="KW-0479">Metal-binding</keyword>
<evidence type="ECO:0000256" key="1">
    <source>
        <dbReference type="ARBA" id="ARBA00022723"/>
    </source>
</evidence>
<sequence length="231" mass="24533">MRELGTNLVALSAILALLSSTSYSQSPAPRSGESEVQITAEKMCCKGCAQKVSGQLYTLKGVKSVSVDLSTHTVNVMLPNPSASTLGRIWHAVEQGNGGPTSLSTSTAAYQLVRPQDEQELGAAQQMGSSMHIVIDNLHCKGCAQKVAAQLYAIKGVTRVNVDMQRETLIVETNQKTPVSPWLVIDAVSAAKERAVAVRGNYGTLAITWSTEAAPKSNHQAQQTLSGGIQR</sequence>
<dbReference type="PROSITE" id="PS50846">
    <property type="entry name" value="HMA_2"/>
    <property type="match status" value="2"/>
</dbReference>
<dbReference type="AlphaFoldDB" id="A0A9X2JEZ2"/>
<feature type="signal peptide" evidence="2">
    <location>
        <begin position="1"/>
        <end position="24"/>
    </location>
</feature>
<evidence type="ECO:0000259" key="3">
    <source>
        <dbReference type="PROSITE" id="PS50846"/>
    </source>
</evidence>